<evidence type="ECO:0000256" key="1">
    <source>
        <dbReference type="ARBA" id="ARBA00001884"/>
    </source>
</evidence>
<evidence type="ECO:0000259" key="11">
    <source>
        <dbReference type="Pfam" id="PF13193"/>
    </source>
</evidence>
<evidence type="ECO:0000256" key="3">
    <source>
        <dbReference type="ARBA" id="ARBA00022598"/>
    </source>
</evidence>
<evidence type="ECO:0000259" key="12">
    <source>
        <dbReference type="Pfam" id="PF16177"/>
    </source>
</evidence>
<dbReference type="InterPro" id="IPR011904">
    <property type="entry name" value="Ac_CoA_lig"/>
</dbReference>
<comment type="subunit">
    <text evidence="8">Monomer. Interacts with TFEB. AMPK-mediated phosphorylated form at Ser-659 interacts with KPNA1; this interaction results in nuclear translocation of ACSS2. Interacts with the 'Thr-172' phosphorylated form of PRKAA2. Interacts with CREBBP.</text>
</comment>
<keyword evidence="13" id="KW-1185">Reference proteome</keyword>
<accession>A0AAJ7TC18</accession>
<dbReference type="Pfam" id="PF16177">
    <property type="entry name" value="ACAS_N"/>
    <property type="match status" value="1"/>
</dbReference>
<dbReference type="Pfam" id="PF13193">
    <property type="entry name" value="AMP-binding_C"/>
    <property type="match status" value="1"/>
</dbReference>
<dbReference type="EC" id="6.2.1.1" evidence="9"/>
<dbReference type="GO" id="GO:0050218">
    <property type="term" value="F:propionate-CoA ligase activity"/>
    <property type="evidence" value="ECO:0007669"/>
    <property type="project" value="UniProtKB-EC"/>
</dbReference>
<dbReference type="FunFam" id="3.40.50.12780:FF:000001">
    <property type="entry name" value="Acetyl-coenzyme A synthetase"/>
    <property type="match status" value="1"/>
</dbReference>
<feature type="domain" description="AMP-dependent synthetase/ligase" evidence="10">
    <location>
        <begin position="99"/>
        <end position="492"/>
    </location>
</feature>
<evidence type="ECO:0000256" key="2">
    <source>
        <dbReference type="ARBA" id="ARBA00006432"/>
    </source>
</evidence>
<evidence type="ECO:0000256" key="9">
    <source>
        <dbReference type="RuleBase" id="RU361147"/>
    </source>
</evidence>
<evidence type="ECO:0000256" key="7">
    <source>
        <dbReference type="ARBA" id="ARBA00049004"/>
    </source>
</evidence>
<feature type="domain" description="Acetyl-coenzyme A synthetase N-terminal" evidence="12">
    <location>
        <begin position="25"/>
        <end position="87"/>
    </location>
</feature>
<evidence type="ECO:0000256" key="4">
    <source>
        <dbReference type="ARBA" id="ARBA00022741"/>
    </source>
</evidence>
<dbReference type="GO" id="GO:0005524">
    <property type="term" value="F:ATP binding"/>
    <property type="evidence" value="ECO:0007669"/>
    <property type="project" value="UniProtKB-UniRule"/>
</dbReference>
<dbReference type="NCBIfam" id="TIGR02188">
    <property type="entry name" value="Ac_CoA_lig_AcsA"/>
    <property type="match status" value="1"/>
</dbReference>
<dbReference type="PROSITE" id="PS00455">
    <property type="entry name" value="AMP_BINDING"/>
    <property type="match status" value="1"/>
</dbReference>
<comment type="catalytic activity">
    <reaction evidence="1">
        <text>acetate + ATP + CoA = acetyl-CoA + AMP + diphosphate</text>
        <dbReference type="Rhea" id="RHEA:23176"/>
        <dbReference type="ChEBI" id="CHEBI:30089"/>
        <dbReference type="ChEBI" id="CHEBI:30616"/>
        <dbReference type="ChEBI" id="CHEBI:33019"/>
        <dbReference type="ChEBI" id="CHEBI:57287"/>
        <dbReference type="ChEBI" id="CHEBI:57288"/>
        <dbReference type="ChEBI" id="CHEBI:456215"/>
        <dbReference type="EC" id="6.2.1.1"/>
    </reaction>
    <physiologicalReaction direction="left-to-right" evidence="1">
        <dbReference type="Rhea" id="RHEA:23177"/>
    </physiologicalReaction>
</comment>
<keyword evidence="6" id="KW-0443">Lipid metabolism</keyword>
<evidence type="ECO:0000256" key="8">
    <source>
        <dbReference type="ARBA" id="ARBA00062877"/>
    </source>
</evidence>
<dbReference type="RefSeq" id="XP_032815158.1">
    <property type="nucleotide sequence ID" value="XM_032959267.1"/>
</dbReference>
<dbReference type="InterPro" id="IPR020845">
    <property type="entry name" value="AMP-binding_CS"/>
</dbReference>
<comment type="similarity">
    <text evidence="2 9">Belongs to the ATP-dependent AMP-binding enzyme family.</text>
</comment>
<evidence type="ECO:0000256" key="5">
    <source>
        <dbReference type="ARBA" id="ARBA00022840"/>
    </source>
</evidence>
<dbReference type="Proteomes" id="UP001318040">
    <property type="component" value="Chromosome 23"/>
</dbReference>
<proteinExistence type="inferred from homology"/>
<evidence type="ECO:0000259" key="10">
    <source>
        <dbReference type="Pfam" id="PF00501"/>
    </source>
</evidence>
<dbReference type="CDD" id="cd05966">
    <property type="entry name" value="ACS"/>
    <property type="match status" value="1"/>
</dbReference>
<dbReference type="InterPro" id="IPR042099">
    <property type="entry name" value="ANL_N_sf"/>
</dbReference>
<dbReference type="GeneID" id="116945125"/>
<dbReference type="GO" id="GO:0019427">
    <property type="term" value="P:acetyl-CoA biosynthetic process from acetate"/>
    <property type="evidence" value="ECO:0007669"/>
    <property type="project" value="InterPro"/>
</dbReference>
<keyword evidence="3 9" id="KW-0436">Ligase</keyword>
<sequence>MNPDEVVPPPTELSRGAHVRSLEQYAELYARSIQQRSAGEFWKEIAREFHWQRWPPQEDVLSYNFDVRRGRVFVEWFAGGLMNVCYNLLDRNVLEKGLGNRVAFYWEGNRPDESSQITYAELLAEVCKFSNVLLAKGVRKGDRVALYLPMVLELVVAMLACARLGAVHSVVFAGFSADALHDRIADSQCRLLVTADGFQRGDKSISLKEIADEALKKNAEEDDVKVEHCIVARRFGEQQNGVASEALVVPWTSGRDSWWHELMCGASTTCEPAWCDAEDPLFVLYTSGSTGKPKGVLHTTAGYLLFVATTHKLVFDIRPQDVYWCTADIGWITGHSYIVYGPLANGVTSVLFEGIPTFPDAGRFWQTVEKYAVSKFYTAPTAVRLLMKHGDAFVLKHSRRSLRVLGTVGEPINREAWHWLHGVVGGGRCPIVDTFWQTETGGHVLTPLPGATPLKPGSATLPFFGVEPAILDERGEELRGEAEGFLVFKRPWPGILRTVFGDHERLEATYFGKFPGYYATGDGCRRDKDGYYWITGRTDDMLNVSGHLLSTAEVESALLSHGSVAEAAVVGRPHALKGESLYCFVTLNHGLELNPCLAAELKKRVREKIGPIATPDFIQSAPSLPKTRSGKIMRRLLRKIAQDDSDFGDLSTLADPGVVQLLYSSRCINGH</sequence>
<reference evidence="14" key="1">
    <citation type="submission" date="2025-08" db="UniProtKB">
        <authorList>
            <consortium name="RefSeq"/>
        </authorList>
    </citation>
    <scope>IDENTIFICATION</scope>
    <source>
        <tissue evidence="14">Sperm</tissue>
    </source>
</reference>
<keyword evidence="5 9" id="KW-0067">ATP-binding</keyword>
<dbReference type="Gene3D" id="3.40.50.12780">
    <property type="entry name" value="N-terminal domain of ligase-like"/>
    <property type="match status" value="1"/>
</dbReference>
<dbReference type="InterPro" id="IPR032387">
    <property type="entry name" value="ACAS_N"/>
</dbReference>
<dbReference type="InterPro" id="IPR045851">
    <property type="entry name" value="AMP-bd_C_sf"/>
</dbReference>
<organism evidence="13 14">
    <name type="scientific">Petromyzon marinus</name>
    <name type="common">Sea lamprey</name>
    <dbReference type="NCBI Taxonomy" id="7757"/>
    <lineage>
        <taxon>Eukaryota</taxon>
        <taxon>Metazoa</taxon>
        <taxon>Chordata</taxon>
        <taxon>Craniata</taxon>
        <taxon>Vertebrata</taxon>
        <taxon>Cyclostomata</taxon>
        <taxon>Hyperoartia</taxon>
        <taxon>Petromyzontiformes</taxon>
        <taxon>Petromyzontidae</taxon>
        <taxon>Petromyzon</taxon>
    </lineage>
</organism>
<dbReference type="GO" id="GO:0016208">
    <property type="term" value="F:AMP binding"/>
    <property type="evidence" value="ECO:0007669"/>
    <property type="project" value="InterPro"/>
</dbReference>
<feature type="domain" description="AMP-binding enzyme C-terminal" evidence="11">
    <location>
        <begin position="553"/>
        <end position="631"/>
    </location>
</feature>
<dbReference type="Gene3D" id="3.30.300.30">
    <property type="match status" value="1"/>
</dbReference>
<gene>
    <name evidence="14" type="primary">LOC116945125</name>
</gene>
<dbReference type="SUPFAM" id="SSF56801">
    <property type="entry name" value="Acetyl-CoA synthetase-like"/>
    <property type="match status" value="1"/>
</dbReference>
<dbReference type="InterPro" id="IPR025110">
    <property type="entry name" value="AMP-bd_C"/>
</dbReference>
<evidence type="ECO:0000256" key="6">
    <source>
        <dbReference type="ARBA" id="ARBA00023098"/>
    </source>
</evidence>
<dbReference type="FunFam" id="3.30.300.30:FF:000004">
    <property type="entry name" value="Acetyl-coenzyme A synthetase"/>
    <property type="match status" value="1"/>
</dbReference>
<comment type="catalytic activity">
    <reaction evidence="7">
        <text>propanoate + ATP + CoA = propanoyl-CoA + AMP + diphosphate</text>
        <dbReference type="Rhea" id="RHEA:20373"/>
        <dbReference type="ChEBI" id="CHEBI:17272"/>
        <dbReference type="ChEBI" id="CHEBI:30616"/>
        <dbReference type="ChEBI" id="CHEBI:33019"/>
        <dbReference type="ChEBI" id="CHEBI:57287"/>
        <dbReference type="ChEBI" id="CHEBI:57392"/>
        <dbReference type="ChEBI" id="CHEBI:456215"/>
        <dbReference type="EC" id="6.2.1.17"/>
    </reaction>
    <physiologicalReaction direction="left-to-right" evidence="7">
        <dbReference type="Rhea" id="RHEA:20374"/>
    </physiologicalReaction>
</comment>
<dbReference type="GO" id="GO:0006629">
    <property type="term" value="P:lipid metabolic process"/>
    <property type="evidence" value="ECO:0007669"/>
    <property type="project" value="UniProtKB-KW"/>
</dbReference>
<dbReference type="PANTHER" id="PTHR24095">
    <property type="entry name" value="ACETYL-COENZYME A SYNTHETASE"/>
    <property type="match status" value="1"/>
</dbReference>
<dbReference type="Pfam" id="PF00501">
    <property type="entry name" value="AMP-binding"/>
    <property type="match status" value="1"/>
</dbReference>
<protein>
    <recommendedName>
        <fullName evidence="9">Acetyl-coenzyme A synthetase</fullName>
        <ecNumber evidence="9">6.2.1.1</ecNumber>
    </recommendedName>
</protein>
<dbReference type="InterPro" id="IPR000873">
    <property type="entry name" value="AMP-dep_synth/lig_dom"/>
</dbReference>
<evidence type="ECO:0000313" key="13">
    <source>
        <dbReference type="Proteomes" id="UP001318040"/>
    </source>
</evidence>
<dbReference type="PANTHER" id="PTHR24095:SF244">
    <property type="entry name" value="ACETYL-COENZYME A SYNTHETASE"/>
    <property type="match status" value="1"/>
</dbReference>
<dbReference type="GO" id="GO:0003987">
    <property type="term" value="F:acetate-CoA ligase activity"/>
    <property type="evidence" value="ECO:0007669"/>
    <property type="project" value="UniProtKB-UniRule"/>
</dbReference>
<dbReference type="AlphaFoldDB" id="A0AAJ7TC18"/>
<dbReference type="NCBIfam" id="NF001208">
    <property type="entry name" value="PRK00174.1"/>
    <property type="match status" value="1"/>
</dbReference>
<dbReference type="KEGG" id="pmrn:116945125"/>
<evidence type="ECO:0000313" key="14">
    <source>
        <dbReference type="RefSeq" id="XP_032815158.1"/>
    </source>
</evidence>
<name>A0AAJ7TC18_PETMA</name>
<keyword evidence="4 9" id="KW-0547">Nucleotide-binding</keyword>